<dbReference type="EMBL" id="VMGI01000055">
    <property type="protein sequence ID" value="TSC92530.1"/>
    <property type="molecule type" value="Genomic_DNA"/>
</dbReference>
<dbReference type="Proteomes" id="UP000315589">
    <property type="component" value="Unassembled WGS sequence"/>
</dbReference>
<accession>A0A554LI49</accession>
<name>A0A554LI49_9BACT</name>
<reference evidence="1 2" key="1">
    <citation type="submission" date="2017-07" db="EMBL/GenBank/DDBJ databases">
        <title>Mechanisms for carbon and nitrogen cycling indicate functional differentiation within the Candidate Phyla Radiation.</title>
        <authorList>
            <person name="Danczak R.E."/>
            <person name="Johnston M.D."/>
            <person name="Kenah C."/>
            <person name="Slattery M."/>
            <person name="Wrighton K.C."/>
            <person name="Wilkins M.J."/>
        </authorList>
    </citation>
    <scope>NUCLEOTIDE SEQUENCE [LARGE SCALE GENOMIC DNA]</scope>
    <source>
        <strain evidence="1">Licking1014_85</strain>
    </source>
</reference>
<organism evidence="1 2">
    <name type="scientific">Candidatus Berkelbacteria bacterium Licking1014_85</name>
    <dbReference type="NCBI Taxonomy" id="2017148"/>
    <lineage>
        <taxon>Bacteria</taxon>
        <taxon>Candidatus Berkelbacteria</taxon>
    </lineage>
</organism>
<evidence type="ECO:0000313" key="1">
    <source>
        <dbReference type="EMBL" id="TSC92530.1"/>
    </source>
</evidence>
<dbReference type="AlphaFoldDB" id="A0A554LI49"/>
<gene>
    <name evidence="1" type="ORF">CEN91_418</name>
</gene>
<protein>
    <submittedName>
        <fullName evidence="1">Uncharacterized protein</fullName>
    </submittedName>
</protein>
<proteinExistence type="predicted"/>
<feature type="non-terminal residue" evidence="1">
    <location>
        <position position="177"/>
    </location>
</feature>
<evidence type="ECO:0000313" key="2">
    <source>
        <dbReference type="Proteomes" id="UP000315589"/>
    </source>
</evidence>
<comment type="caution">
    <text evidence="1">The sequence shown here is derived from an EMBL/GenBank/DDBJ whole genome shotgun (WGS) entry which is preliminary data.</text>
</comment>
<sequence>MANQEQENLITSPADYIAEFEKSPEYLKALRNRLREARLKNPQITKWEMQEAFEETENYKYLLGEWHAKGHELLFDPNIYSRNFLFKLQRYWDKIKESRAKEKYFDREELMEIDREKIRLHIKAGEQLEADKMAPNFTIARMLVHLLTCNQGYDSYDPYRDENRREVIKGDSFYRSN</sequence>